<evidence type="ECO:0000256" key="2">
    <source>
        <dbReference type="ARBA" id="ARBA00022853"/>
    </source>
</evidence>
<keyword evidence="9" id="KW-1185">Reference proteome</keyword>
<comment type="subcellular location">
    <subcellularLocation>
        <location evidence="1">Nucleus</location>
    </subcellularLocation>
</comment>
<feature type="compositionally biased region" description="Low complexity" evidence="6">
    <location>
        <begin position="809"/>
        <end position="825"/>
    </location>
</feature>
<dbReference type="InterPro" id="IPR037259">
    <property type="entry name" value="BRK_sf"/>
</dbReference>
<dbReference type="SMART" id="SM00592">
    <property type="entry name" value="BRK"/>
    <property type="match status" value="1"/>
</dbReference>
<evidence type="ECO:0000313" key="9">
    <source>
        <dbReference type="Proteomes" id="UP001381693"/>
    </source>
</evidence>
<evidence type="ECO:0000259" key="7">
    <source>
        <dbReference type="SMART" id="SM00592"/>
    </source>
</evidence>
<evidence type="ECO:0000256" key="1">
    <source>
        <dbReference type="ARBA" id="ARBA00004123"/>
    </source>
</evidence>
<dbReference type="GO" id="GO:0006325">
    <property type="term" value="P:chromatin organization"/>
    <property type="evidence" value="ECO:0007669"/>
    <property type="project" value="UniProtKB-KW"/>
</dbReference>
<evidence type="ECO:0000256" key="3">
    <source>
        <dbReference type="ARBA" id="ARBA00023015"/>
    </source>
</evidence>
<feature type="compositionally biased region" description="Basic and acidic residues" evidence="6">
    <location>
        <begin position="576"/>
        <end position="592"/>
    </location>
</feature>
<protein>
    <recommendedName>
        <fullName evidence="7">BRK domain-containing protein</fullName>
    </recommendedName>
</protein>
<keyword evidence="4" id="KW-0804">Transcription</keyword>
<dbReference type="PANTHER" id="PTHR46850">
    <property type="entry name" value="CHROMODOMAIN-HELICASE-DNA-BINDING PROTEIN 9"/>
    <property type="match status" value="1"/>
</dbReference>
<dbReference type="Proteomes" id="UP001381693">
    <property type="component" value="Unassembled WGS sequence"/>
</dbReference>
<feature type="compositionally biased region" description="Basic and acidic residues" evidence="6">
    <location>
        <begin position="153"/>
        <end position="173"/>
    </location>
</feature>
<feature type="region of interest" description="Disordered" evidence="6">
    <location>
        <begin position="153"/>
        <end position="471"/>
    </location>
</feature>
<dbReference type="InterPro" id="IPR056342">
    <property type="entry name" value="HTH_CHD6-9"/>
</dbReference>
<dbReference type="PANTHER" id="PTHR46850:SF1">
    <property type="entry name" value="CHROMODOMAIN-HELICASE-DNA-BINDING PROTEIN 9"/>
    <property type="match status" value="1"/>
</dbReference>
<feature type="compositionally biased region" description="Basic and acidic residues" evidence="6">
    <location>
        <begin position="1101"/>
        <end position="1113"/>
    </location>
</feature>
<feature type="domain" description="BRK" evidence="7">
    <location>
        <begin position="896"/>
        <end position="940"/>
    </location>
</feature>
<feature type="region of interest" description="Disordered" evidence="6">
    <location>
        <begin position="1439"/>
        <end position="1520"/>
    </location>
</feature>
<dbReference type="SUPFAM" id="SSF160481">
    <property type="entry name" value="BRK domain-like"/>
    <property type="match status" value="1"/>
</dbReference>
<feature type="compositionally biased region" description="Basic and acidic residues" evidence="6">
    <location>
        <begin position="329"/>
        <end position="339"/>
    </location>
</feature>
<dbReference type="Pfam" id="PF23078">
    <property type="entry name" value="HTH_CHD6-9"/>
    <property type="match status" value="1"/>
</dbReference>
<evidence type="ECO:0000256" key="4">
    <source>
        <dbReference type="ARBA" id="ARBA00023163"/>
    </source>
</evidence>
<feature type="compositionally biased region" description="Basic and acidic residues" evidence="6">
    <location>
        <begin position="1458"/>
        <end position="1520"/>
    </location>
</feature>
<organism evidence="8 9">
    <name type="scientific">Halocaridina rubra</name>
    <name type="common">Hawaiian red shrimp</name>
    <dbReference type="NCBI Taxonomy" id="373956"/>
    <lineage>
        <taxon>Eukaryota</taxon>
        <taxon>Metazoa</taxon>
        <taxon>Ecdysozoa</taxon>
        <taxon>Arthropoda</taxon>
        <taxon>Crustacea</taxon>
        <taxon>Multicrustacea</taxon>
        <taxon>Malacostraca</taxon>
        <taxon>Eumalacostraca</taxon>
        <taxon>Eucarida</taxon>
        <taxon>Decapoda</taxon>
        <taxon>Pleocyemata</taxon>
        <taxon>Caridea</taxon>
        <taxon>Atyoidea</taxon>
        <taxon>Atyidae</taxon>
        <taxon>Halocaridina</taxon>
    </lineage>
</organism>
<dbReference type="InterPro" id="IPR051493">
    <property type="entry name" value="CHD"/>
</dbReference>
<dbReference type="Pfam" id="PF07533">
    <property type="entry name" value="BRK"/>
    <property type="match status" value="1"/>
</dbReference>
<feature type="compositionally biased region" description="Basic and acidic residues" evidence="6">
    <location>
        <begin position="446"/>
        <end position="469"/>
    </location>
</feature>
<keyword evidence="3" id="KW-0805">Transcription regulation</keyword>
<dbReference type="GO" id="GO:0005634">
    <property type="term" value="C:nucleus"/>
    <property type="evidence" value="ECO:0007669"/>
    <property type="project" value="UniProtKB-SubCell"/>
</dbReference>
<name>A0AAN8XAV1_HALRR</name>
<dbReference type="EMBL" id="JAXCGZ010005739">
    <property type="protein sequence ID" value="KAK7080952.1"/>
    <property type="molecule type" value="Genomic_DNA"/>
</dbReference>
<feature type="compositionally biased region" description="Low complexity" evidence="6">
    <location>
        <begin position="1446"/>
        <end position="1457"/>
    </location>
</feature>
<feature type="region of interest" description="Disordered" evidence="6">
    <location>
        <begin position="1101"/>
        <end position="1125"/>
    </location>
</feature>
<keyword evidence="5" id="KW-0539">Nucleus</keyword>
<feature type="region of interest" description="Disordered" evidence="6">
    <location>
        <begin position="780"/>
        <end position="850"/>
    </location>
</feature>
<evidence type="ECO:0000256" key="5">
    <source>
        <dbReference type="ARBA" id="ARBA00023242"/>
    </source>
</evidence>
<feature type="compositionally biased region" description="Basic and acidic residues" evidence="6">
    <location>
        <begin position="193"/>
        <end position="253"/>
    </location>
</feature>
<feature type="compositionally biased region" description="Acidic residues" evidence="6">
    <location>
        <begin position="314"/>
        <end position="324"/>
    </location>
</feature>
<dbReference type="Gene3D" id="1.10.10.60">
    <property type="entry name" value="Homeodomain-like"/>
    <property type="match status" value="1"/>
</dbReference>
<feature type="compositionally biased region" description="Polar residues" evidence="6">
    <location>
        <begin position="971"/>
        <end position="981"/>
    </location>
</feature>
<gene>
    <name evidence="8" type="ORF">SK128_004343</name>
</gene>
<keyword evidence="2" id="KW-0156">Chromatin regulator</keyword>
<proteinExistence type="predicted"/>
<feature type="region of interest" description="Disordered" evidence="6">
    <location>
        <begin position="963"/>
        <end position="994"/>
    </location>
</feature>
<dbReference type="Gene3D" id="3.40.5.120">
    <property type="match status" value="1"/>
</dbReference>
<reference evidence="8 9" key="1">
    <citation type="submission" date="2023-11" db="EMBL/GenBank/DDBJ databases">
        <title>Halocaridina rubra genome assembly.</title>
        <authorList>
            <person name="Smith C."/>
        </authorList>
    </citation>
    <scope>NUCLEOTIDE SEQUENCE [LARGE SCALE GENOMIC DNA]</scope>
    <source>
        <strain evidence="8">EP-1</strain>
        <tissue evidence="8">Whole</tissue>
    </source>
</reference>
<evidence type="ECO:0000313" key="8">
    <source>
        <dbReference type="EMBL" id="KAK7080952.1"/>
    </source>
</evidence>
<feature type="compositionally biased region" description="Basic and acidic residues" evidence="6">
    <location>
        <begin position="347"/>
        <end position="436"/>
    </location>
</feature>
<evidence type="ECO:0000256" key="6">
    <source>
        <dbReference type="SAM" id="MobiDB-lite"/>
    </source>
</evidence>
<feature type="compositionally biased region" description="Low complexity" evidence="6">
    <location>
        <begin position="1114"/>
        <end position="1125"/>
    </location>
</feature>
<sequence>MLSRLEKKYDETLTEYFRAFMAMCKRQCGIRLMDEENEKMLEFGVDRLPEERARRVLERVDLLNRLRNDVLPNPGLKDALALALPSKDMPDWWIPGKHDHDLLLGVGRHGLGRTDYYILYDPELNFRDVIRRHTAGEPLITKEEKVALEEMYYKKKESSKPKEEETKKSKEPEEISEENNIPSKEDQDTEEVKDEKSKDTEEEQQKESEKDTNDSPVKEKEGVNEEAEEMKSNQDEKERIPEKETATPEKETTNDGEEEEKMEGIEDGNSEAIDDIEASEQKSEEEKEVADSQSNDVDTSEENVEEHATKEEGIEAEASEDGQENPENTECKELEKSSNEEPESEDEVKSVVKEEIKTEPDAMDLNDSKDADVNPETVKCEIKEEVKPEPSVESKIKDEEMDVEESKETSISSRELKVESKKENDSSEAMEKKSSEEMESTNTKETNPDDKAEHSEDTKTEKSDKKDAKGSALISLQQMDEAMAKYGNPLTYDNLISSEPTVAQLLAQSAANPIKWPKDRILQTRIEHIMFAVEHKKWPVSIDFQSSDQECKVPSSSSLPQSASSASSLHTTSSDHINEADRQKRRQIEQAEADRQRLQALLHPNLHHTLGLTKGSSGVNATAAAAAAAALGLGSSFTTANLRTLMESNEDRNKKSNQQTSADTSALRQLQALQGSLDLTIKPVTPGHSTMDMAAAGLLQRRGPGRPRLDDPLRNLEKRRLAEAALDSRHQEKKRRKLDEIVLGLSSKSKTPEVTTSGPADSSPLSLLRGSSVTLLSAREKSQVTNAVTTPKLSSSISITPTVSKRPADSWSEEVSASSSKANSSTDKESKPGLVKQSDLPPGVTLPPGIELYRPADAKVDKWLEQHQGLLGDSSRPKEAKRRKTDLSALDWSQLSGDEHINVVNTATGQRVSGQEAPKLKYLAQWLIEHPNYDVDPQWVDNVKERNSTAGLLSELQKRHTVAVEKKHSSSRASILPTSSAYHRGSSPSSSATTASLSLATSSTSATGGTTSTSLPSYHSSKGLSFDPKSLLQSLDPKNHLAAAALAGLDPKLLGFDPKLSSGLDPKVLGFDPKLLPPLDPKLLAAMGIDPKLLGLDTKHHENKHHESKHESKPSSSSSSRASESKSSLHNIDLKLLGLDPKLLASLDPKALAGLDPKLLASLIGFDPKSMGGHEHKNIGGLDHKSLGGLDLKSLGGLDPKLLAGLDPKLLAALDPKVLAGLDLKALAGLDAKVMGGLDPKLLGLDPKLMGGLDLKALAGLDTKAFGGFDPKLLAGLDPKMLGLDPKMLGLDPKMYGGIDPKLFASMDPKLLGGLDPKLLASMGMDQTMMMMAGFGGLPGMAGLGMTNPLLGGLAGFGLPGLHSLNDVAAASKSKDHRNAASSSASLAFPGLFPGVSTAGLMYPPLGLGGLGSFQLPSMSSAGVSSTLLNGLPASIMSMAGTSRHSSPAPTTISSSSKWRDDQRRSREPREEHRSNRSDRSDRDRSERDRSERDRSDHGESVDRSLNLRKERLKEQSGLSKEERYLLKQMKAERLAREIEAQGGHEPYAAYLDLSLHKSVDVHKNVKPQETDNVSSETESSKPAAAEDAQNLSTKEVENGERSGTNSEHEEEEEEEEAGKKDEKS</sequence>
<feature type="compositionally biased region" description="Low complexity" evidence="6">
    <location>
        <begin position="554"/>
        <end position="574"/>
    </location>
</feature>
<feature type="compositionally biased region" description="Low complexity" evidence="6">
    <location>
        <begin position="985"/>
        <end position="994"/>
    </location>
</feature>
<dbReference type="InterPro" id="IPR006576">
    <property type="entry name" value="BRK_domain"/>
</dbReference>
<accession>A0AAN8XAV1</accession>
<feature type="compositionally biased region" description="Polar residues" evidence="6">
    <location>
        <begin position="783"/>
        <end position="803"/>
    </location>
</feature>
<feature type="compositionally biased region" description="Acidic residues" evidence="6">
    <location>
        <begin position="254"/>
        <end position="278"/>
    </location>
</feature>
<feature type="region of interest" description="Disordered" evidence="6">
    <location>
        <begin position="550"/>
        <end position="592"/>
    </location>
</feature>
<comment type="caution">
    <text evidence="8">The sequence shown here is derived from an EMBL/GenBank/DDBJ whole genome shotgun (WGS) entry which is preliminary data.</text>
</comment>
<feature type="region of interest" description="Disordered" evidence="6">
    <location>
        <begin position="1563"/>
        <end position="1625"/>
    </location>
</feature>